<accession>B8HY38</accession>
<sequence length="128" mass="14179">MKALIVDQCLLLGTLLSRDLQDLGIGAIAVDTIARAKTEILRSKPDVLITDLFFKDGDFLEFASYRELFPIILLTIHHDSIGSDELKKGVDTCLHKSVNPIPLLVVAEKLVERRRAATLCRPILSGKI</sequence>
<evidence type="ECO:0000313" key="3">
    <source>
        <dbReference type="EMBL" id="ACL44841.1"/>
    </source>
</evidence>
<evidence type="ECO:0000259" key="2">
    <source>
        <dbReference type="PROSITE" id="PS50110"/>
    </source>
</evidence>
<protein>
    <submittedName>
        <fullName evidence="3">Response regulator receiver protein</fullName>
    </submittedName>
</protein>
<proteinExistence type="predicted"/>
<dbReference type="GO" id="GO:0000160">
    <property type="term" value="P:phosphorelay signal transduction system"/>
    <property type="evidence" value="ECO:0007669"/>
    <property type="project" value="InterPro"/>
</dbReference>
<dbReference type="AlphaFoldDB" id="B8HY38"/>
<dbReference type="SMART" id="SM00448">
    <property type="entry name" value="REC"/>
    <property type="match status" value="1"/>
</dbReference>
<dbReference type="KEGG" id="cyn:Cyan7425_2484"/>
<dbReference type="PROSITE" id="PS50110">
    <property type="entry name" value="RESPONSE_REGULATORY"/>
    <property type="match status" value="1"/>
</dbReference>
<name>B8HY38_CYAP4</name>
<reference evidence="3" key="1">
    <citation type="submission" date="2009-01" db="EMBL/GenBank/DDBJ databases">
        <title>Complete sequence of chromosome Cyanothece sp. PCC 7425.</title>
        <authorList>
            <consortium name="US DOE Joint Genome Institute"/>
            <person name="Lucas S."/>
            <person name="Copeland A."/>
            <person name="Lapidus A."/>
            <person name="Glavina del Rio T."/>
            <person name="Dalin E."/>
            <person name="Tice H."/>
            <person name="Bruce D."/>
            <person name="Goodwin L."/>
            <person name="Pitluck S."/>
            <person name="Sims D."/>
            <person name="Meineke L."/>
            <person name="Brettin T."/>
            <person name="Detter J.C."/>
            <person name="Han C."/>
            <person name="Larimer F."/>
            <person name="Land M."/>
            <person name="Hauser L."/>
            <person name="Kyrpides N."/>
            <person name="Ovchinnikova G."/>
            <person name="Liberton M."/>
            <person name="Stoeckel J."/>
            <person name="Banerjee A."/>
            <person name="Singh A."/>
            <person name="Page L."/>
            <person name="Sato H."/>
            <person name="Zhao L."/>
            <person name="Sherman L."/>
            <person name="Pakrasi H."/>
            <person name="Richardson P."/>
        </authorList>
    </citation>
    <scope>NUCLEOTIDE SEQUENCE</scope>
    <source>
        <strain evidence="3">PCC 7425</strain>
    </source>
</reference>
<dbReference type="EMBL" id="CP001344">
    <property type="protein sequence ID" value="ACL44841.1"/>
    <property type="molecule type" value="Genomic_DNA"/>
</dbReference>
<dbReference type="HOGENOM" id="CLU_2034200_0_0_3"/>
<organism evidence="3">
    <name type="scientific">Cyanothece sp. (strain PCC 7425 / ATCC 29141)</name>
    <dbReference type="NCBI Taxonomy" id="395961"/>
    <lineage>
        <taxon>Bacteria</taxon>
        <taxon>Bacillati</taxon>
        <taxon>Cyanobacteriota</taxon>
        <taxon>Cyanophyceae</taxon>
        <taxon>Gomontiellales</taxon>
        <taxon>Cyanothecaceae</taxon>
        <taxon>Cyanothece</taxon>
    </lineage>
</organism>
<dbReference type="InterPro" id="IPR001789">
    <property type="entry name" value="Sig_transdc_resp-reg_receiver"/>
</dbReference>
<feature type="domain" description="Response regulatory" evidence="2">
    <location>
        <begin position="2"/>
        <end position="111"/>
    </location>
</feature>
<dbReference type="SUPFAM" id="SSF52172">
    <property type="entry name" value="CheY-like"/>
    <property type="match status" value="1"/>
</dbReference>
<dbReference type="InterPro" id="IPR011006">
    <property type="entry name" value="CheY-like_superfamily"/>
</dbReference>
<dbReference type="OrthoDB" id="2168082at2"/>
<gene>
    <name evidence="3" type="ordered locus">Cyan7425_2484</name>
</gene>
<evidence type="ECO:0000256" key="1">
    <source>
        <dbReference type="PROSITE-ProRule" id="PRU00169"/>
    </source>
</evidence>
<dbReference type="Gene3D" id="3.40.50.2300">
    <property type="match status" value="1"/>
</dbReference>
<feature type="modified residue" description="4-aspartylphosphate" evidence="1">
    <location>
        <position position="51"/>
    </location>
</feature>
<keyword evidence="1" id="KW-0597">Phosphoprotein</keyword>
<dbReference type="STRING" id="395961.Cyan7425_2484"/>